<keyword evidence="1" id="KW-0378">Hydrolase</keyword>
<proteinExistence type="predicted"/>
<dbReference type="Proteomes" id="UP001549119">
    <property type="component" value="Unassembled WGS sequence"/>
</dbReference>
<reference evidence="1 2" key="1">
    <citation type="submission" date="2024-06" db="EMBL/GenBank/DDBJ databases">
        <title>Genomics of switchgrass bacterial isolates.</title>
        <authorList>
            <person name="Shade A."/>
        </authorList>
    </citation>
    <scope>NUCLEOTIDE SEQUENCE [LARGE SCALE GENOMIC DNA]</scope>
    <source>
        <strain evidence="1 2">PvP084</strain>
    </source>
</reference>
<accession>A0ABV2NU01</accession>
<protein>
    <submittedName>
        <fullName evidence="1">NTP pyrophosphatase (Non-canonical NTP hydrolase)</fullName>
    </submittedName>
</protein>
<organism evidence="1 2">
    <name type="scientific">Methylobacterium radiotolerans</name>
    <dbReference type="NCBI Taxonomy" id="31998"/>
    <lineage>
        <taxon>Bacteria</taxon>
        <taxon>Pseudomonadati</taxon>
        <taxon>Pseudomonadota</taxon>
        <taxon>Alphaproteobacteria</taxon>
        <taxon>Hyphomicrobiales</taxon>
        <taxon>Methylobacteriaceae</taxon>
        <taxon>Methylobacterium</taxon>
    </lineage>
</organism>
<evidence type="ECO:0000313" key="2">
    <source>
        <dbReference type="Proteomes" id="UP001549119"/>
    </source>
</evidence>
<keyword evidence="2" id="KW-1185">Reference proteome</keyword>
<sequence length="136" mass="15094">MLTPHQTRYTRDKRQVVVKDWITRVFGLRTLNLRFRAERVLEEALELAQAAGYPQEKIAGLTAKVYANPPGALRQEVGGLGISVLALCETAEISADECEEAEILRVLSKSTAHFKARIERKIADGVCSEDLLEEAA</sequence>
<dbReference type="RefSeq" id="WP_209651114.1">
    <property type="nucleotide sequence ID" value="NZ_JBEPNV010000005.1"/>
</dbReference>
<dbReference type="EMBL" id="JBEPNW010000008">
    <property type="protein sequence ID" value="MET3869998.1"/>
    <property type="molecule type" value="Genomic_DNA"/>
</dbReference>
<gene>
    <name evidence="1" type="ORF">ABIC20_007383</name>
</gene>
<name>A0ABV2NU01_9HYPH</name>
<dbReference type="GO" id="GO:0016787">
    <property type="term" value="F:hydrolase activity"/>
    <property type="evidence" value="ECO:0007669"/>
    <property type="project" value="UniProtKB-KW"/>
</dbReference>
<comment type="caution">
    <text evidence="1">The sequence shown here is derived from an EMBL/GenBank/DDBJ whole genome shotgun (WGS) entry which is preliminary data.</text>
</comment>
<evidence type="ECO:0000313" key="1">
    <source>
        <dbReference type="EMBL" id="MET3869998.1"/>
    </source>
</evidence>